<proteinExistence type="predicted"/>
<evidence type="ECO:0000313" key="4">
    <source>
        <dbReference type="Proteomes" id="UP000011087"/>
    </source>
</evidence>
<reference evidence="3" key="3">
    <citation type="submission" date="2016-03" db="UniProtKB">
        <authorList>
            <consortium name="EnsemblProtists"/>
        </authorList>
    </citation>
    <scope>IDENTIFICATION</scope>
</reference>
<feature type="region of interest" description="Disordered" evidence="1">
    <location>
        <begin position="177"/>
        <end position="243"/>
    </location>
</feature>
<evidence type="ECO:0000313" key="3">
    <source>
        <dbReference type="EnsemblProtists" id="EKX49350"/>
    </source>
</evidence>
<dbReference type="EnsemblProtists" id="EKX49350">
    <property type="protein sequence ID" value="EKX49350"/>
    <property type="gene ID" value="GUITHDRAFT_104877"/>
</dbReference>
<organism evidence="2">
    <name type="scientific">Guillardia theta (strain CCMP2712)</name>
    <name type="common">Cryptophyte</name>
    <dbReference type="NCBI Taxonomy" id="905079"/>
    <lineage>
        <taxon>Eukaryota</taxon>
        <taxon>Cryptophyceae</taxon>
        <taxon>Pyrenomonadales</taxon>
        <taxon>Geminigeraceae</taxon>
        <taxon>Guillardia</taxon>
    </lineage>
</organism>
<dbReference type="RefSeq" id="XP_005836330.1">
    <property type="nucleotide sequence ID" value="XM_005836273.1"/>
</dbReference>
<dbReference type="KEGG" id="gtt:GUITHDRAFT_104877"/>
<feature type="region of interest" description="Disordered" evidence="1">
    <location>
        <begin position="268"/>
        <end position="308"/>
    </location>
</feature>
<reference evidence="4" key="2">
    <citation type="submission" date="2012-11" db="EMBL/GenBank/DDBJ databases">
        <authorList>
            <person name="Kuo A."/>
            <person name="Curtis B.A."/>
            <person name="Tanifuji G."/>
            <person name="Burki F."/>
            <person name="Gruber A."/>
            <person name="Irimia M."/>
            <person name="Maruyama S."/>
            <person name="Arias M.C."/>
            <person name="Ball S.G."/>
            <person name="Gile G.H."/>
            <person name="Hirakawa Y."/>
            <person name="Hopkins J.F."/>
            <person name="Rensing S.A."/>
            <person name="Schmutz J."/>
            <person name="Symeonidi A."/>
            <person name="Elias M."/>
            <person name="Eveleigh R.J."/>
            <person name="Herman E.K."/>
            <person name="Klute M.J."/>
            <person name="Nakayama T."/>
            <person name="Obornik M."/>
            <person name="Reyes-Prieto A."/>
            <person name="Armbrust E.V."/>
            <person name="Aves S.J."/>
            <person name="Beiko R.G."/>
            <person name="Coutinho P."/>
            <person name="Dacks J.B."/>
            <person name="Durnford D.G."/>
            <person name="Fast N.M."/>
            <person name="Green B.R."/>
            <person name="Grisdale C."/>
            <person name="Hempe F."/>
            <person name="Henrissat B."/>
            <person name="Hoppner M.P."/>
            <person name="Ishida K.-I."/>
            <person name="Kim E."/>
            <person name="Koreny L."/>
            <person name="Kroth P.G."/>
            <person name="Liu Y."/>
            <person name="Malik S.-B."/>
            <person name="Maier U.G."/>
            <person name="McRose D."/>
            <person name="Mock T."/>
            <person name="Neilson J.A."/>
            <person name="Onodera N.T."/>
            <person name="Poole A.M."/>
            <person name="Pritham E.J."/>
            <person name="Richards T.A."/>
            <person name="Rocap G."/>
            <person name="Roy S.W."/>
            <person name="Sarai C."/>
            <person name="Schaack S."/>
            <person name="Shirato S."/>
            <person name="Slamovits C.H."/>
            <person name="Spencer D.F."/>
            <person name="Suzuki S."/>
            <person name="Worden A.Z."/>
            <person name="Zauner S."/>
            <person name="Barry K."/>
            <person name="Bell C."/>
            <person name="Bharti A.K."/>
            <person name="Crow J.A."/>
            <person name="Grimwood J."/>
            <person name="Kramer R."/>
            <person name="Lindquist E."/>
            <person name="Lucas S."/>
            <person name="Salamov A."/>
            <person name="McFadden G.I."/>
            <person name="Lane C.E."/>
            <person name="Keeling P.J."/>
            <person name="Gray M.W."/>
            <person name="Grigoriev I.V."/>
            <person name="Archibald J.M."/>
        </authorList>
    </citation>
    <scope>NUCLEOTIDE SEQUENCE</scope>
    <source>
        <strain evidence="4">CCMP2712</strain>
    </source>
</reference>
<feature type="compositionally biased region" description="Basic and acidic residues" evidence="1">
    <location>
        <begin position="290"/>
        <end position="299"/>
    </location>
</feature>
<dbReference type="HOGENOM" id="CLU_616027_0_0_1"/>
<dbReference type="AlphaFoldDB" id="L1JME5"/>
<feature type="compositionally biased region" description="Polar residues" evidence="1">
    <location>
        <begin position="230"/>
        <end position="243"/>
    </location>
</feature>
<protein>
    <submittedName>
        <fullName evidence="2 3">Uncharacterized protein</fullName>
    </submittedName>
</protein>
<gene>
    <name evidence="2" type="ORF">GUITHDRAFT_104877</name>
</gene>
<dbReference type="Proteomes" id="UP000011087">
    <property type="component" value="Unassembled WGS sequence"/>
</dbReference>
<keyword evidence="4" id="KW-1185">Reference proteome</keyword>
<name>L1JME5_GUITC</name>
<evidence type="ECO:0000313" key="2">
    <source>
        <dbReference type="EMBL" id="EKX49350.1"/>
    </source>
</evidence>
<dbReference type="EMBL" id="JH992982">
    <property type="protein sequence ID" value="EKX49350.1"/>
    <property type="molecule type" value="Genomic_DNA"/>
</dbReference>
<reference evidence="2 4" key="1">
    <citation type="journal article" date="2012" name="Nature">
        <title>Algal genomes reveal evolutionary mosaicism and the fate of nucleomorphs.</title>
        <authorList>
            <consortium name="DOE Joint Genome Institute"/>
            <person name="Curtis B.A."/>
            <person name="Tanifuji G."/>
            <person name="Burki F."/>
            <person name="Gruber A."/>
            <person name="Irimia M."/>
            <person name="Maruyama S."/>
            <person name="Arias M.C."/>
            <person name="Ball S.G."/>
            <person name="Gile G.H."/>
            <person name="Hirakawa Y."/>
            <person name="Hopkins J.F."/>
            <person name="Kuo A."/>
            <person name="Rensing S.A."/>
            <person name="Schmutz J."/>
            <person name="Symeonidi A."/>
            <person name="Elias M."/>
            <person name="Eveleigh R.J."/>
            <person name="Herman E.K."/>
            <person name="Klute M.J."/>
            <person name="Nakayama T."/>
            <person name="Obornik M."/>
            <person name="Reyes-Prieto A."/>
            <person name="Armbrust E.V."/>
            <person name="Aves S.J."/>
            <person name="Beiko R.G."/>
            <person name="Coutinho P."/>
            <person name="Dacks J.B."/>
            <person name="Durnford D.G."/>
            <person name="Fast N.M."/>
            <person name="Green B.R."/>
            <person name="Grisdale C.J."/>
            <person name="Hempel F."/>
            <person name="Henrissat B."/>
            <person name="Hoppner M.P."/>
            <person name="Ishida K."/>
            <person name="Kim E."/>
            <person name="Koreny L."/>
            <person name="Kroth P.G."/>
            <person name="Liu Y."/>
            <person name="Malik S.B."/>
            <person name="Maier U.G."/>
            <person name="McRose D."/>
            <person name="Mock T."/>
            <person name="Neilson J.A."/>
            <person name="Onodera N.T."/>
            <person name="Poole A.M."/>
            <person name="Pritham E.J."/>
            <person name="Richards T.A."/>
            <person name="Rocap G."/>
            <person name="Roy S.W."/>
            <person name="Sarai C."/>
            <person name="Schaack S."/>
            <person name="Shirato S."/>
            <person name="Slamovits C.H."/>
            <person name="Spencer D.F."/>
            <person name="Suzuki S."/>
            <person name="Worden A.Z."/>
            <person name="Zauner S."/>
            <person name="Barry K."/>
            <person name="Bell C."/>
            <person name="Bharti A.K."/>
            <person name="Crow J.A."/>
            <person name="Grimwood J."/>
            <person name="Kramer R."/>
            <person name="Lindquist E."/>
            <person name="Lucas S."/>
            <person name="Salamov A."/>
            <person name="McFadden G.I."/>
            <person name="Lane C.E."/>
            <person name="Keeling P.J."/>
            <person name="Gray M.W."/>
            <person name="Grigoriev I.V."/>
            <person name="Archibald J.M."/>
        </authorList>
    </citation>
    <scope>NUCLEOTIDE SEQUENCE</scope>
    <source>
        <strain evidence="2 4">CCMP2712</strain>
    </source>
</reference>
<accession>L1JME5</accession>
<dbReference type="PaxDb" id="55529-EKX49350"/>
<dbReference type="GeneID" id="17306080"/>
<evidence type="ECO:0000256" key="1">
    <source>
        <dbReference type="SAM" id="MobiDB-lite"/>
    </source>
</evidence>
<sequence>MFFLEDFCMPFRDKAGETPSVDQLQQDFIEADEHNSHGHVMHQGLFSDESGKQHETFGSVPRFVPLRAEDMVGGSTQGGDNFDYGTSYASFYESFDGHEQETEEAGDVPNQRGLIYQPEERHASGGIPDMERVNQAYDEDKLSIFQYDMEEPQWTSVGALGHWMIAQTIEDHHQSLRIDGDPQYCHPQDGDPQASQEHQEATTLARNPEIPRTASSPSVKEPWPQLRKSLPNSTPKSRPSRNELVSSSLLVAFQTLLSRRHDMHLTAELASPRVETPTPRKSRTKVFSKVSEEERREPSSDESAGMGQQESIKDIMHRMSAAIVSADIIIQQDTPRGTRKVASAVPEEDARELYRQMSPSPAQRIQRGRMMRAGNGTRLQSSSLLDDIQESQYSDYLAFRPDGWAPPKTLVAQEVPCAPVRHAVAVANPNLQEEEVDVLPLAPRS</sequence>
<feature type="compositionally biased region" description="Polar residues" evidence="1">
    <location>
        <begin position="193"/>
        <end position="205"/>
    </location>
</feature>